<name>A0ABV5ZDI6_9GAMM</name>
<reference evidence="1 2" key="1">
    <citation type="submission" date="2024-09" db="EMBL/GenBank/DDBJ databases">
        <authorList>
            <person name="Sun Q."/>
            <person name="Mori K."/>
        </authorList>
    </citation>
    <scope>NUCLEOTIDE SEQUENCE [LARGE SCALE GENOMIC DNA]</scope>
    <source>
        <strain evidence="1 2">ATCC 51285</strain>
    </source>
</reference>
<protein>
    <submittedName>
        <fullName evidence="1">Uncharacterized protein</fullName>
    </submittedName>
</protein>
<keyword evidence="2" id="KW-1185">Reference proteome</keyword>
<proteinExistence type="predicted"/>
<evidence type="ECO:0000313" key="2">
    <source>
        <dbReference type="Proteomes" id="UP001589628"/>
    </source>
</evidence>
<sequence length="167" mass="19394">MDIITTLGSLAAVLAAVYAYKSHKLQTCEFEWNKYDRYFKSNPTFNVVGGVDKFEGDTIFYRCKLTNISEYQANINSLSFLFYFYNPSDPLACCAVPYNPNISNVIIDRTDNPLEFVFPIDLKCIFTPSRVNLILRASYIDRYGKERIIQHKFDSFSIRGYLERIRS</sequence>
<gene>
    <name evidence="1" type="ORF">ACFFLH_13070</name>
</gene>
<dbReference type="RefSeq" id="WP_155889020.1">
    <property type="nucleotide sequence ID" value="NZ_JBHLZN010000004.1"/>
</dbReference>
<accession>A0ABV5ZDI6</accession>
<dbReference type="Proteomes" id="UP001589628">
    <property type="component" value="Unassembled WGS sequence"/>
</dbReference>
<organism evidence="1 2">
    <name type="scientific">Balneatrix alpica</name>
    <dbReference type="NCBI Taxonomy" id="75684"/>
    <lineage>
        <taxon>Bacteria</taxon>
        <taxon>Pseudomonadati</taxon>
        <taxon>Pseudomonadota</taxon>
        <taxon>Gammaproteobacteria</taxon>
        <taxon>Oceanospirillales</taxon>
        <taxon>Balneatrichaceae</taxon>
        <taxon>Balneatrix</taxon>
    </lineage>
</organism>
<comment type="caution">
    <text evidence="1">The sequence shown here is derived from an EMBL/GenBank/DDBJ whole genome shotgun (WGS) entry which is preliminary data.</text>
</comment>
<dbReference type="EMBL" id="JBHLZN010000004">
    <property type="protein sequence ID" value="MFB9887345.1"/>
    <property type="molecule type" value="Genomic_DNA"/>
</dbReference>
<evidence type="ECO:0000313" key="1">
    <source>
        <dbReference type="EMBL" id="MFB9887345.1"/>
    </source>
</evidence>